<sequence length="130" mass="15372">MSEHRKAGIIAELERWQGREMGTRLTWGRVEAFSGYTRQALSRHPEIVHAYQEAKRALADGSRKSRSRAIRDEIAYLDQTVESLRAKIRWYENIEAQWLRRWQRIANQCLQRGLSIEELDRPLDPLNRKA</sequence>
<accession>A0A3G8H577</accession>
<dbReference type="AlphaFoldDB" id="A0A3G8H577"/>
<dbReference type="KEGG" id="cpau:EHF44_03770"/>
<protein>
    <submittedName>
        <fullName evidence="1">Uncharacterized protein</fullName>
    </submittedName>
</protein>
<organism evidence="1 2">
    <name type="scientific">Cupriavidus pauculus</name>
    <dbReference type="NCBI Taxonomy" id="82633"/>
    <lineage>
        <taxon>Bacteria</taxon>
        <taxon>Pseudomonadati</taxon>
        <taxon>Pseudomonadota</taxon>
        <taxon>Betaproteobacteria</taxon>
        <taxon>Burkholderiales</taxon>
        <taxon>Burkholderiaceae</taxon>
        <taxon>Cupriavidus</taxon>
    </lineage>
</organism>
<reference evidence="2" key="1">
    <citation type="submission" date="2018-11" db="EMBL/GenBank/DDBJ databases">
        <title>FDA dAtabase for Regulatory Grade micrObial Sequences (FDA-ARGOS): Supporting development and validation of Infectious Disease Dx tests.</title>
        <authorList>
            <person name="Goldberg B."/>
            <person name="Campos J."/>
            <person name="Tallon L."/>
            <person name="Sadzewicz L."/>
            <person name="Zhao X."/>
            <person name="Vavikolanu K."/>
            <person name="Mehta A."/>
            <person name="Aluvathingal J."/>
            <person name="Nadendla S."/>
            <person name="Geyer C."/>
            <person name="Nandy P."/>
            <person name="Yan Y."/>
            <person name="Sichtig H."/>
        </authorList>
    </citation>
    <scope>NUCLEOTIDE SEQUENCE [LARGE SCALE GENOMIC DNA]</scope>
    <source>
        <strain evidence="2">FDAARGOS_614</strain>
    </source>
</reference>
<evidence type="ECO:0000313" key="2">
    <source>
        <dbReference type="Proteomes" id="UP000270411"/>
    </source>
</evidence>
<gene>
    <name evidence="1" type="ORF">EHF44_03770</name>
</gene>
<dbReference type="EMBL" id="CP033969">
    <property type="protein sequence ID" value="AZG15240.1"/>
    <property type="molecule type" value="Genomic_DNA"/>
</dbReference>
<proteinExistence type="predicted"/>
<evidence type="ECO:0000313" key="1">
    <source>
        <dbReference type="EMBL" id="AZG15240.1"/>
    </source>
</evidence>
<dbReference type="Proteomes" id="UP000270411">
    <property type="component" value="Chromosome 1"/>
</dbReference>
<name>A0A3G8H577_9BURK</name>
<dbReference type="OrthoDB" id="9018821at2"/>